<dbReference type="Pfam" id="PF11697">
    <property type="entry name" value="DUF3293"/>
    <property type="match status" value="1"/>
</dbReference>
<protein>
    <recommendedName>
        <fullName evidence="3">DUF3293 domain-containing protein</fullName>
    </recommendedName>
</protein>
<evidence type="ECO:0000313" key="1">
    <source>
        <dbReference type="EMBL" id="ALS96987.1"/>
    </source>
</evidence>
<dbReference type="Proteomes" id="UP000068447">
    <property type="component" value="Chromosome"/>
</dbReference>
<dbReference type="OrthoDB" id="5604578at2"/>
<gene>
    <name evidence="1" type="ORF">AT746_00965</name>
</gene>
<dbReference type="RefSeq" id="WP_062475167.1">
    <property type="nucleotide sequence ID" value="NZ_CP013650.1"/>
</dbReference>
<dbReference type="EMBL" id="CP013650">
    <property type="protein sequence ID" value="ALS96987.1"/>
    <property type="molecule type" value="Genomic_DNA"/>
</dbReference>
<accession>A0A0U2QJ27</accession>
<dbReference type="STRING" id="1526571.AT746_00965"/>
<dbReference type="AlphaFoldDB" id="A0A0U2QJ27"/>
<sequence length="141" mass="16076">MTENTDSCAIRQLWQHYSETVFLPEQPLPDWPQAGIVTACNPRGKVLSDNENAALNDKLSNHLHRLSLPYIRLSGCSPDLRHREPSLLVSCTQDQAMSLAGEFKQNAFFWIENDELYLCPCLLQGMPTRSLGHFAERLIHR</sequence>
<reference evidence="1 2" key="1">
    <citation type="submission" date="2015-12" db="EMBL/GenBank/DDBJ databases">
        <title>Complete genome of Lacimicrobium alkaliphilum KCTC 32984.</title>
        <authorList>
            <person name="Kim S.-G."/>
            <person name="Lee Y.-J."/>
        </authorList>
    </citation>
    <scope>NUCLEOTIDE SEQUENCE [LARGE SCALE GENOMIC DNA]</scope>
    <source>
        <strain evidence="1 2">YelD216</strain>
    </source>
</reference>
<organism evidence="1 2">
    <name type="scientific">Lacimicrobium alkaliphilum</name>
    <dbReference type="NCBI Taxonomy" id="1526571"/>
    <lineage>
        <taxon>Bacteria</taxon>
        <taxon>Pseudomonadati</taxon>
        <taxon>Pseudomonadota</taxon>
        <taxon>Gammaproteobacteria</taxon>
        <taxon>Alteromonadales</taxon>
        <taxon>Alteromonadaceae</taxon>
        <taxon>Lacimicrobium</taxon>
    </lineage>
</organism>
<name>A0A0U2QJ27_9ALTE</name>
<proteinExistence type="predicted"/>
<keyword evidence="2" id="KW-1185">Reference proteome</keyword>
<evidence type="ECO:0000313" key="2">
    <source>
        <dbReference type="Proteomes" id="UP000068447"/>
    </source>
</evidence>
<evidence type="ECO:0008006" key="3">
    <source>
        <dbReference type="Google" id="ProtNLM"/>
    </source>
</evidence>
<dbReference type="KEGG" id="lal:AT746_00965"/>
<dbReference type="InterPro" id="IPR021710">
    <property type="entry name" value="DUF3293"/>
</dbReference>